<evidence type="ECO:0000313" key="5">
    <source>
        <dbReference type="Proteomes" id="UP000008963"/>
    </source>
</evidence>
<sequence>MEIKKKSPIFIGMGKTLFCSSVSVVDPLSHELVETYLLERYSRKKADGSWPADILSSLKEKYSDRDLVLSENRDVISPYDFEAALDKGFPFFNYLEKKGLHNFSSHFNKQIEYIPHHFAHAQVAKYMSPFKKCAILVIDGAGSKAADIPSNYLDYEFASKVESHLHEESSLYLFEQGELTPILKNWQEFKKSEKFSEHSYSDGLGTCYEKIAEFIFNSKRASGKVMGLAPFGKDLGFETSRELLYSLDWGRSFKGGSKEDWEASGEMDHFKDLACTVQRIFEERMFSIINQIKERLPNIDKLIITGGCALNCTSNMKLIEKSGLEQIYIPPFPGDESIGLGCSLAKYYEGHKWSIKKHSDQHGYLGEKREYAKSDIEKKFESYQIIWPASIAKLSAELISDGHIIGWYQGRSESGPRALGNRSILSRMDIPGRKNYLNESVKFRESFRPYGASVLFERGEEYFHISKDFNNPYMSFAVKLRDKYLDIFKEATHIDQTSRMQLVRREQNPRYYDLIREVETLTGVGAVLNTSLNVMGEPIVETIDDLRNFLDKSNVYGLAVGDAFILKEREV</sequence>
<dbReference type="RefSeq" id="WP_014245674.1">
    <property type="nucleotide sequence ID" value="NC_016620.1"/>
</dbReference>
<reference evidence="5" key="1">
    <citation type="journal article" date="2013" name="ISME J.">
        <title>A small predatory core genome in the divergent marine Bacteriovorax marinus SJ and the terrestrial Bdellovibrio bacteriovorus.</title>
        <authorList>
            <person name="Crossman L.C."/>
            <person name="Chen H."/>
            <person name="Cerdeno-Tarraga A.M."/>
            <person name="Brooks K."/>
            <person name="Quail M.A."/>
            <person name="Pineiro S.A."/>
            <person name="Hobley L."/>
            <person name="Sockett R.E."/>
            <person name="Bentley S.D."/>
            <person name="Parkhill J."/>
            <person name="Williams H.N."/>
            <person name="Stine O.C."/>
        </authorList>
    </citation>
    <scope>NUCLEOTIDE SEQUENCE [LARGE SCALE GENOMIC DNA]</scope>
    <source>
        <strain evidence="5">ATCC BAA-682 / DSM 15412 / SJ</strain>
    </source>
</reference>
<evidence type="ECO:0000259" key="3">
    <source>
        <dbReference type="Pfam" id="PF16861"/>
    </source>
</evidence>
<comment type="similarity">
    <text evidence="1">Belongs to the NodU/CmcH family.</text>
</comment>
<dbReference type="PANTHER" id="PTHR34847:SF1">
    <property type="entry name" value="NODULATION PROTEIN U"/>
    <property type="match status" value="1"/>
</dbReference>
<dbReference type="InterPro" id="IPR038152">
    <property type="entry name" value="Carbam_trans_C_sf"/>
</dbReference>
<feature type="domain" description="Carbamoyltransferase" evidence="2">
    <location>
        <begin position="103"/>
        <end position="341"/>
    </location>
</feature>
<dbReference type="PATRIC" id="fig|862908.3.peg.3009"/>
<name>E1WZW8_HALMS</name>
<dbReference type="Proteomes" id="UP000008963">
    <property type="component" value="Chromosome"/>
</dbReference>
<dbReference type="HOGENOM" id="CLU_014411_2_1_7"/>
<evidence type="ECO:0000259" key="2">
    <source>
        <dbReference type="Pfam" id="PF02543"/>
    </source>
</evidence>
<dbReference type="InterPro" id="IPR003696">
    <property type="entry name" value="Carbtransf_dom"/>
</dbReference>
<dbReference type="STRING" id="862908.BMS_3147"/>
<dbReference type="AlphaFoldDB" id="E1WZW8"/>
<dbReference type="Pfam" id="PF02543">
    <property type="entry name" value="Carbam_trans_N"/>
    <property type="match status" value="1"/>
</dbReference>
<accession>E1WZW8</accession>
<dbReference type="Gene3D" id="3.30.420.40">
    <property type="match status" value="1"/>
</dbReference>
<gene>
    <name evidence="4" type="ordered locus">BMS_3147</name>
</gene>
<keyword evidence="5" id="KW-1185">Reference proteome</keyword>
<dbReference type="OrthoDB" id="9780777at2"/>
<organism evidence="4 5">
    <name type="scientific">Halobacteriovorax marinus (strain ATCC BAA-682 / DSM 15412 / SJ)</name>
    <name type="common">Bacteriovorax marinus</name>
    <dbReference type="NCBI Taxonomy" id="862908"/>
    <lineage>
        <taxon>Bacteria</taxon>
        <taxon>Pseudomonadati</taxon>
        <taxon>Bdellovibrionota</taxon>
        <taxon>Bacteriovoracia</taxon>
        <taxon>Bacteriovoracales</taxon>
        <taxon>Halobacteriovoraceae</taxon>
        <taxon>Halobacteriovorax</taxon>
    </lineage>
</organism>
<dbReference type="PANTHER" id="PTHR34847">
    <property type="entry name" value="NODULATION PROTEIN U"/>
    <property type="match status" value="1"/>
</dbReference>
<evidence type="ECO:0000313" key="4">
    <source>
        <dbReference type="EMBL" id="CBW27904.1"/>
    </source>
</evidence>
<dbReference type="GO" id="GO:0016740">
    <property type="term" value="F:transferase activity"/>
    <property type="evidence" value="ECO:0007669"/>
    <property type="project" value="UniProtKB-KW"/>
</dbReference>
<dbReference type="Gene3D" id="3.90.870.20">
    <property type="entry name" value="Carbamoyltransferase, C-terminal domain"/>
    <property type="match status" value="1"/>
</dbReference>
<dbReference type="CDD" id="cd24033">
    <property type="entry name" value="ASKHA_NBD_NodU_CmcH-like_N"/>
    <property type="match status" value="1"/>
</dbReference>
<keyword evidence="4" id="KW-0808">Transferase</keyword>
<protein>
    <submittedName>
        <fullName evidence="4">Transferase</fullName>
    </submittedName>
</protein>
<dbReference type="EMBL" id="FQ312005">
    <property type="protein sequence ID" value="CBW27904.1"/>
    <property type="molecule type" value="Genomic_DNA"/>
</dbReference>
<dbReference type="InterPro" id="IPR051338">
    <property type="entry name" value="NodU/CmcH_Carbamoyltrnsfr"/>
</dbReference>
<dbReference type="eggNOG" id="COG2192">
    <property type="taxonomic scope" value="Bacteria"/>
</dbReference>
<evidence type="ECO:0000256" key="1">
    <source>
        <dbReference type="ARBA" id="ARBA00006129"/>
    </source>
</evidence>
<dbReference type="InterPro" id="IPR031730">
    <property type="entry name" value="Carbam_trans_C"/>
</dbReference>
<dbReference type="Pfam" id="PF16861">
    <property type="entry name" value="Carbam_trans_C"/>
    <property type="match status" value="1"/>
</dbReference>
<proteinExistence type="inferred from homology"/>
<dbReference type="KEGG" id="bmx:BMS_3147"/>
<feature type="domain" description="Carbamoyltransferase C-terminal" evidence="3">
    <location>
        <begin position="396"/>
        <end position="566"/>
    </location>
</feature>